<proteinExistence type="predicted"/>
<dbReference type="Proteomes" id="UP001153076">
    <property type="component" value="Unassembled WGS sequence"/>
</dbReference>
<gene>
    <name evidence="2" type="ORF">Cgig2_005985</name>
</gene>
<dbReference type="PANTHER" id="PTHR35992">
    <property type="entry name" value="CYTOMATRIX PROTEIN-LIKE PROTEIN"/>
    <property type="match status" value="1"/>
</dbReference>
<feature type="coiled-coil region" evidence="1">
    <location>
        <begin position="183"/>
        <end position="210"/>
    </location>
</feature>
<comment type="caution">
    <text evidence="2">The sequence shown here is derived from an EMBL/GenBank/DDBJ whole genome shotgun (WGS) entry which is preliminary data.</text>
</comment>
<accession>A0A9Q1KYD6</accession>
<reference evidence="2" key="1">
    <citation type="submission" date="2022-04" db="EMBL/GenBank/DDBJ databases">
        <title>Carnegiea gigantea Genome sequencing and assembly v2.</title>
        <authorList>
            <person name="Copetti D."/>
            <person name="Sanderson M.J."/>
            <person name="Burquez A."/>
            <person name="Wojciechowski M.F."/>
        </authorList>
    </citation>
    <scope>NUCLEOTIDE SEQUENCE</scope>
    <source>
        <strain evidence="2">SGP5-SGP5p</strain>
        <tissue evidence="2">Aerial part</tissue>
    </source>
</reference>
<dbReference type="EMBL" id="JAKOGI010000005">
    <property type="protein sequence ID" value="KAJ8452180.1"/>
    <property type="molecule type" value="Genomic_DNA"/>
</dbReference>
<evidence type="ECO:0000313" key="3">
    <source>
        <dbReference type="Proteomes" id="UP001153076"/>
    </source>
</evidence>
<evidence type="ECO:0000313" key="2">
    <source>
        <dbReference type="EMBL" id="KAJ8452180.1"/>
    </source>
</evidence>
<keyword evidence="3" id="KW-1185">Reference proteome</keyword>
<dbReference type="AlphaFoldDB" id="A0A9Q1KYD6"/>
<dbReference type="PANTHER" id="PTHR35992:SF1">
    <property type="entry name" value="CYTOMATRIX PROTEIN-LIKE PROTEIN"/>
    <property type="match status" value="1"/>
</dbReference>
<organism evidence="2 3">
    <name type="scientific">Carnegiea gigantea</name>
    <dbReference type="NCBI Taxonomy" id="171969"/>
    <lineage>
        <taxon>Eukaryota</taxon>
        <taxon>Viridiplantae</taxon>
        <taxon>Streptophyta</taxon>
        <taxon>Embryophyta</taxon>
        <taxon>Tracheophyta</taxon>
        <taxon>Spermatophyta</taxon>
        <taxon>Magnoliopsida</taxon>
        <taxon>eudicotyledons</taxon>
        <taxon>Gunneridae</taxon>
        <taxon>Pentapetalae</taxon>
        <taxon>Caryophyllales</taxon>
        <taxon>Cactineae</taxon>
        <taxon>Cactaceae</taxon>
        <taxon>Cactoideae</taxon>
        <taxon>Echinocereeae</taxon>
        <taxon>Carnegiea</taxon>
    </lineage>
</organism>
<dbReference type="OrthoDB" id="1921280at2759"/>
<sequence>MSTAKKKRAQVSSDREKWEVIFNALKLMLCKQQSQLDSLLQQRNLLEQRIKILYDFSDFRLSEDQVSLMRRQLALAELAKLVEVTKADLVNGSKHRESLAYKLKLDALIKRTYSRNKPYEVLKSWVAALRKEHPPTIIRKWRATILINFERRVIKLTKSDEVDKANEKIMKVIESLEQLHSSNKDKDVKIQTLRADITKLRKELESLRSANTAGESVLKHCEPQSSNLKSRRANRNDRGLQLLDLRITKLGAEASKKNEEISVLSKEIKNDAATPVLGCCTGEPSFSRSRVTRNGGSRGVVTSSAELIHERVSYSP</sequence>
<evidence type="ECO:0000256" key="1">
    <source>
        <dbReference type="SAM" id="Coils"/>
    </source>
</evidence>
<name>A0A9Q1KYD6_9CARY</name>
<protein>
    <submittedName>
        <fullName evidence="2">Uncharacterized protein</fullName>
    </submittedName>
</protein>
<keyword evidence="1" id="KW-0175">Coiled coil</keyword>